<reference evidence="2 3" key="1">
    <citation type="submission" date="2021-06" db="EMBL/GenBank/DDBJ databases">
        <title>Description of novel taxa of the family Lachnospiraceae.</title>
        <authorList>
            <person name="Chaplin A.V."/>
            <person name="Sokolova S.R."/>
            <person name="Pikina A.P."/>
            <person name="Korzhanova M."/>
            <person name="Belova V."/>
            <person name="Korostin D."/>
            <person name="Efimov B.A."/>
        </authorList>
    </citation>
    <scope>NUCLEOTIDE SEQUENCE [LARGE SCALE GENOMIC DNA]</scope>
    <source>
        <strain evidence="2 3">ASD4241</strain>
    </source>
</reference>
<dbReference type="RefSeq" id="WP_238727152.1">
    <property type="nucleotide sequence ID" value="NZ_JAHQCX010000014.1"/>
</dbReference>
<dbReference type="NCBIfam" id="NF003163">
    <property type="entry name" value="PRK04143.1"/>
    <property type="match status" value="1"/>
</dbReference>
<comment type="caution">
    <text evidence="2">The sequence shown here is derived from an EMBL/GenBank/DDBJ whole genome shotgun (WGS) entry which is preliminary data.</text>
</comment>
<evidence type="ECO:0000313" key="2">
    <source>
        <dbReference type="EMBL" id="MBU9727825.1"/>
    </source>
</evidence>
<dbReference type="Gene3D" id="3.40.220.10">
    <property type="entry name" value="Leucine Aminopeptidase, subunit E, domain 1"/>
    <property type="match status" value="1"/>
</dbReference>
<keyword evidence="2" id="KW-0378">Hydrolase</keyword>
<feature type="domain" description="Macro" evidence="1">
    <location>
        <begin position="72"/>
        <end position="260"/>
    </location>
</feature>
<dbReference type="SUPFAM" id="SSF52949">
    <property type="entry name" value="Macro domain-like"/>
    <property type="match status" value="1"/>
</dbReference>
<dbReference type="GO" id="GO:0016787">
    <property type="term" value="F:hydrolase activity"/>
    <property type="evidence" value="ECO:0007669"/>
    <property type="project" value="UniProtKB-KW"/>
</dbReference>
<dbReference type="CDD" id="cd02908">
    <property type="entry name" value="Macro_OAADPr_deacetylase"/>
    <property type="match status" value="1"/>
</dbReference>
<keyword evidence="3" id="KW-1185">Reference proteome</keyword>
<dbReference type="PANTHER" id="PTHR11106">
    <property type="entry name" value="GANGLIOSIDE INDUCED DIFFERENTIATION ASSOCIATED PROTEIN 2-RELATED"/>
    <property type="match status" value="1"/>
</dbReference>
<protein>
    <submittedName>
        <fullName evidence="2">Protein-ADP-ribose hydrolase</fullName>
    </submittedName>
</protein>
<name>A0ABS6KBD6_9FIRM</name>
<dbReference type="PROSITE" id="PS51154">
    <property type="entry name" value="MACRO"/>
    <property type="match status" value="1"/>
</dbReference>
<sequence>MTHDEQRFYLIQELLSEDARLQDIEIPEDEQRQKDLLRSLMNVRPPKQIGKEFLRIQDEYLCWERDKAGVTDAELLPPLSSDERLVLWQGDITTLRVDAIVNAANSALRGCFYPLHSCIDNIVHSRSGIQLRLLCDAIMNRQGGGEPTGKAKITPAFNLPCKYILHTVGPIIYERVTKKDCELLASCYRSCLELAAGNGCLSIAFCCISTGEFHFPNKEAAQTAIAVVREFLDSDTRIEKVIFNVFKDKDLKIYEDLLGV</sequence>
<organism evidence="2 3">
    <name type="scientific">Diplocloster modestus</name>
    <dbReference type="NCBI Taxonomy" id="2850322"/>
    <lineage>
        <taxon>Bacteria</taxon>
        <taxon>Bacillati</taxon>
        <taxon>Bacillota</taxon>
        <taxon>Clostridia</taxon>
        <taxon>Lachnospirales</taxon>
        <taxon>Lachnospiraceae</taxon>
        <taxon>Diplocloster</taxon>
    </lineage>
</organism>
<gene>
    <name evidence="2" type="ORF">KTH90_17585</name>
</gene>
<dbReference type="SMART" id="SM00506">
    <property type="entry name" value="A1pp"/>
    <property type="match status" value="1"/>
</dbReference>
<dbReference type="Pfam" id="PF01661">
    <property type="entry name" value="Macro"/>
    <property type="match status" value="1"/>
</dbReference>
<proteinExistence type="predicted"/>
<dbReference type="PANTHER" id="PTHR11106:SF27">
    <property type="entry name" value="MACRO DOMAIN-CONTAINING PROTEIN"/>
    <property type="match status" value="1"/>
</dbReference>
<accession>A0ABS6KBD6</accession>
<dbReference type="InterPro" id="IPR043472">
    <property type="entry name" value="Macro_dom-like"/>
</dbReference>
<evidence type="ECO:0000313" key="3">
    <source>
        <dbReference type="Proteomes" id="UP001314681"/>
    </source>
</evidence>
<dbReference type="Proteomes" id="UP001314681">
    <property type="component" value="Unassembled WGS sequence"/>
</dbReference>
<dbReference type="InterPro" id="IPR002589">
    <property type="entry name" value="Macro_dom"/>
</dbReference>
<evidence type="ECO:0000259" key="1">
    <source>
        <dbReference type="PROSITE" id="PS51154"/>
    </source>
</evidence>
<dbReference type="EMBL" id="JAHQCX010000014">
    <property type="protein sequence ID" value="MBU9727825.1"/>
    <property type="molecule type" value="Genomic_DNA"/>
</dbReference>